<comment type="caution">
    <text evidence="1">The sequence shown here is derived from an EMBL/GenBank/DDBJ whole genome shotgun (WGS) entry which is preliminary data.</text>
</comment>
<keyword evidence="2" id="KW-1185">Reference proteome</keyword>
<dbReference type="OrthoDB" id="2441748at2759"/>
<protein>
    <submittedName>
        <fullName evidence="1">Uncharacterized protein</fullName>
    </submittedName>
</protein>
<dbReference type="EMBL" id="PQFF01000110">
    <property type="protein sequence ID" value="RHZ81552.1"/>
    <property type="molecule type" value="Genomic_DNA"/>
</dbReference>
<dbReference type="Proteomes" id="UP000266861">
    <property type="component" value="Unassembled WGS sequence"/>
</dbReference>
<gene>
    <name evidence="1" type="ORF">Glove_118g10</name>
</gene>
<evidence type="ECO:0000313" key="2">
    <source>
        <dbReference type="Proteomes" id="UP000266861"/>
    </source>
</evidence>
<sequence>MKIGYNNIIGLKVLKAINSLQELTLYYIREEIEKNLEKPSENMRCETPRLIYSKCDEFVNSFNKTNTPNNLKNITHDKTWKENEFKLEKVASRVLSILGKVWNNAAFETSTSRNEQSEETYISDIIMLLLRASLGDLPNGYIFLSTAERQSLVSKARVNNRTGKEKWAKNLILWH</sequence>
<accession>A0A397J3N5</accession>
<organism evidence="1 2">
    <name type="scientific">Diversispora epigaea</name>
    <dbReference type="NCBI Taxonomy" id="1348612"/>
    <lineage>
        <taxon>Eukaryota</taxon>
        <taxon>Fungi</taxon>
        <taxon>Fungi incertae sedis</taxon>
        <taxon>Mucoromycota</taxon>
        <taxon>Glomeromycotina</taxon>
        <taxon>Glomeromycetes</taxon>
        <taxon>Diversisporales</taxon>
        <taxon>Diversisporaceae</taxon>
        <taxon>Diversispora</taxon>
    </lineage>
</organism>
<name>A0A397J3N5_9GLOM</name>
<dbReference type="AlphaFoldDB" id="A0A397J3N5"/>
<proteinExistence type="predicted"/>
<reference evidence="1 2" key="1">
    <citation type="submission" date="2018-08" db="EMBL/GenBank/DDBJ databases">
        <title>Genome and evolution of the arbuscular mycorrhizal fungus Diversispora epigaea (formerly Glomus versiforme) and its bacterial endosymbionts.</title>
        <authorList>
            <person name="Sun X."/>
            <person name="Fei Z."/>
            <person name="Harrison M."/>
        </authorList>
    </citation>
    <scope>NUCLEOTIDE SEQUENCE [LARGE SCALE GENOMIC DNA]</scope>
    <source>
        <strain evidence="1 2">IT104</strain>
    </source>
</reference>
<evidence type="ECO:0000313" key="1">
    <source>
        <dbReference type="EMBL" id="RHZ81552.1"/>
    </source>
</evidence>